<dbReference type="SMART" id="SM00292">
    <property type="entry name" value="BRCT"/>
    <property type="match status" value="3"/>
</dbReference>
<organism evidence="3">
    <name type="scientific">Trypanosoma vivax (strain Y486)</name>
    <dbReference type="NCBI Taxonomy" id="1055687"/>
    <lineage>
        <taxon>Eukaryota</taxon>
        <taxon>Discoba</taxon>
        <taxon>Euglenozoa</taxon>
        <taxon>Kinetoplastea</taxon>
        <taxon>Metakinetoplastina</taxon>
        <taxon>Trypanosomatida</taxon>
        <taxon>Trypanosomatidae</taxon>
        <taxon>Trypanosoma</taxon>
        <taxon>Duttonella</taxon>
    </lineage>
</organism>
<name>G0TSH7_TRYVY</name>
<gene>
    <name evidence="3" type="ORF">TVY486_0300960</name>
</gene>
<dbReference type="OMA" id="IVFHCGN"/>
<dbReference type="EMBL" id="HE573019">
    <property type="protein sequence ID" value="CCC46904.1"/>
    <property type="molecule type" value="Genomic_DNA"/>
</dbReference>
<feature type="region of interest" description="Disordered" evidence="1">
    <location>
        <begin position="132"/>
        <end position="158"/>
    </location>
</feature>
<feature type="compositionally biased region" description="Acidic residues" evidence="1">
    <location>
        <begin position="215"/>
        <end position="225"/>
    </location>
</feature>
<sequence>MATVTHVGNRDVLSCTPTESASPFAGVNVFLHIRNRGGAPKDRTKHNVKRALRSLGALLTLSERTADLIVFHCGNEAVLATAAALGKTVVTPAYLYECAAKMTRLPVDGFVIHPTGAENSAALSVPVVKESCGNRTEENGMPETASKPTGKSEPLKSKAKLGTLKQTTLKKFMCAQEETKARQGILTGMLTLLSTLSSVPYLDVPKCEVVNVDEDEPEVLLDPSDDGDRERREASNSLVVSDEDIPYLFRGDFLNRSTPKAAAAPLEPAVPNVCARSTLPRTEACRCRSPSFSPVRSRGLSRKLPEKVDRTLLVTDGPEIDLIEDTDSFISSYSKLVTDTVAVAGGKRAVEGTMTSTPKRSRMDNPVNVVSSLATTNRVFNSEPGDEDADVVMIDSVPESNRAPTRQAESLTSDANTNVTVTPPIPTENRAHRSPRRNLARRNRHRTSVLPTHLRKSHRIAIDGESDESLNLLRDVISQLGATTLTRVFGRVQKPTHMVVGESGELTPAILLAKALGIPVLKSQWVYDAISVGGFPDHGEQYTHPLFGEDNDDKIWANRDGVFTLYDAPRQRHAKKTYEGKEGLVGFLEEDGGPYYRPIFLGMTFYFVSHAPVPQAEQFIELVRILGGAISRSAVCQNLSMMVHLSYGAAIAGAGTGASEADSSSDGRSGRRSSRRRGTDPLALEEDIMVLLEMDDSGLETRPLRKTYPALVPNKQGNRNSSVQVDRSVVIGNESAALQELRDVMDKRKQSGYGSVPVVSVEWLVRCILLGEIIETEPYIIESATPASAFVPVPRHTVPQRREEIHEVEFCLDEDSPLLHRFIASTHKERPQLIPVQEQAFGRRTRAEYIV</sequence>
<feature type="region of interest" description="Disordered" evidence="1">
    <location>
        <begin position="656"/>
        <end position="679"/>
    </location>
</feature>
<feature type="domain" description="BRCT" evidence="2">
    <location>
        <begin position="728"/>
        <end position="781"/>
    </location>
</feature>
<feature type="compositionally biased region" description="Polar residues" evidence="1">
    <location>
        <begin position="401"/>
        <end position="415"/>
    </location>
</feature>
<dbReference type="Gene3D" id="3.40.50.10190">
    <property type="entry name" value="BRCT domain"/>
    <property type="match status" value="2"/>
</dbReference>
<dbReference type="CDD" id="cd00027">
    <property type="entry name" value="BRCT"/>
    <property type="match status" value="1"/>
</dbReference>
<dbReference type="AlphaFoldDB" id="G0TSH7"/>
<dbReference type="InterPro" id="IPR036420">
    <property type="entry name" value="BRCT_dom_sf"/>
</dbReference>
<feature type="compositionally biased region" description="Low complexity" evidence="1">
    <location>
        <begin position="656"/>
        <end position="667"/>
    </location>
</feature>
<feature type="region of interest" description="Disordered" evidence="1">
    <location>
        <begin position="401"/>
        <end position="438"/>
    </location>
</feature>
<dbReference type="VEuPathDB" id="TriTrypDB:TvY486_0300960"/>
<dbReference type="InterPro" id="IPR001357">
    <property type="entry name" value="BRCT_dom"/>
</dbReference>
<feature type="region of interest" description="Disordered" evidence="1">
    <location>
        <begin position="215"/>
        <end position="237"/>
    </location>
</feature>
<dbReference type="SUPFAM" id="SSF52113">
    <property type="entry name" value="BRCT domain"/>
    <property type="match status" value="3"/>
</dbReference>
<protein>
    <recommendedName>
        <fullName evidence="2">BRCT domain-containing protein</fullName>
    </recommendedName>
</protein>
<reference evidence="3" key="1">
    <citation type="journal article" date="2012" name="Proc. Natl. Acad. Sci. U.S.A.">
        <title>Antigenic diversity is generated by distinct evolutionary mechanisms in African trypanosome species.</title>
        <authorList>
            <person name="Jackson A.P."/>
            <person name="Berry A."/>
            <person name="Aslett M."/>
            <person name="Allison H.C."/>
            <person name="Burton P."/>
            <person name="Vavrova-Anderson J."/>
            <person name="Brown R."/>
            <person name="Browne H."/>
            <person name="Corton N."/>
            <person name="Hauser H."/>
            <person name="Gamble J."/>
            <person name="Gilderthorp R."/>
            <person name="Marcello L."/>
            <person name="McQuillan J."/>
            <person name="Otto T.D."/>
            <person name="Quail M.A."/>
            <person name="Sanders M.J."/>
            <person name="van Tonder A."/>
            <person name="Ginger M.L."/>
            <person name="Field M.C."/>
            <person name="Barry J.D."/>
            <person name="Hertz-Fowler C."/>
            <person name="Berriman M."/>
        </authorList>
    </citation>
    <scope>NUCLEOTIDE SEQUENCE</scope>
    <source>
        <strain evidence="3">Y486</strain>
    </source>
</reference>
<accession>G0TSH7</accession>
<evidence type="ECO:0000313" key="3">
    <source>
        <dbReference type="EMBL" id="CCC46904.1"/>
    </source>
</evidence>
<feature type="domain" description="BRCT" evidence="2">
    <location>
        <begin position="19"/>
        <end position="112"/>
    </location>
</feature>
<feature type="domain" description="BRCT" evidence="2">
    <location>
        <begin position="473"/>
        <end position="530"/>
    </location>
</feature>
<evidence type="ECO:0000259" key="2">
    <source>
        <dbReference type="PROSITE" id="PS50172"/>
    </source>
</evidence>
<evidence type="ECO:0000256" key="1">
    <source>
        <dbReference type="SAM" id="MobiDB-lite"/>
    </source>
</evidence>
<dbReference type="PROSITE" id="PS50172">
    <property type="entry name" value="BRCT"/>
    <property type="match status" value="3"/>
</dbReference>
<proteinExistence type="predicted"/>